<reference evidence="1 2" key="1">
    <citation type="submission" date="2019-06" db="EMBL/GenBank/DDBJ databases">
        <title>A chromosomal-level reference genome of Carpinus fangiana (Coryloideae, Betulaceae).</title>
        <authorList>
            <person name="Yang X."/>
            <person name="Wang Z."/>
            <person name="Zhang L."/>
            <person name="Hao G."/>
            <person name="Liu J."/>
            <person name="Yang Y."/>
        </authorList>
    </citation>
    <scope>NUCLEOTIDE SEQUENCE [LARGE SCALE GENOMIC DNA]</scope>
    <source>
        <strain evidence="1">Cfa_2016G</strain>
        <tissue evidence="1">Leaf</tissue>
    </source>
</reference>
<accession>A0A5N6L3D6</accession>
<comment type="caution">
    <text evidence="1">The sequence shown here is derived from an EMBL/GenBank/DDBJ whole genome shotgun (WGS) entry which is preliminary data.</text>
</comment>
<name>A0A5N6L3D6_9ROSI</name>
<keyword evidence="2" id="KW-1185">Reference proteome</keyword>
<dbReference type="Proteomes" id="UP000327013">
    <property type="component" value="Unassembled WGS sequence"/>
</dbReference>
<dbReference type="EMBL" id="VIBQ01000080">
    <property type="protein sequence ID" value="KAB8648455.1"/>
    <property type="molecule type" value="Genomic_DNA"/>
</dbReference>
<evidence type="ECO:0000313" key="2">
    <source>
        <dbReference type="Proteomes" id="UP000327013"/>
    </source>
</evidence>
<protein>
    <submittedName>
        <fullName evidence="1">Uncharacterized protein</fullName>
    </submittedName>
</protein>
<gene>
    <name evidence="1" type="ORF">FH972_026113</name>
</gene>
<organism evidence="1 2">
    <name type="scientific">Carpinus fangiana</name>
    <dbReference type="NCBI Taxonomy" id="176857"/>
    <lineage>
        <taxon>Eukaryota</taxon>
        <taxon>Viridiplantae</taxon>
        <taxon>Streptophyta</taxon>
        <taxon>Embryophyta</taxon>
        <taxon>Tracheophyta</taxon>
        <taxon>Spermatophyta</taxon>
        <taxon>Magnoliopsida</taxon>
        <taxon>eudicotyledons</taxon>
        <taxon>Gunneridae</taxon>
        <taxon>Pentapetalae</taxon>
        <taxon>rosids</taxon>
        <taxon>fabids</taxon>
        <taxon>Fagales</taxon>
        <taxon>Betulaceae</taxon>
        <taxon>Carpinus</taxon>
    </lineage>
</organism>
<evidence type="ECO:0000313" key="1">
    <source>
        <dbReference type="EMBL" id="KAB8648455.1"/>
    </source>
</evidence>
<proteinExistence type="predicted"/>
<dbReference type="AlphaFoldDB" id="A0A5N6L3D6"/>
<sequence length="146" mass="14631">MPRGKGRKGKRRRTVPVVQAVVAAEVDVGVVDGPVGVQDAAGHLRGELVAAVELGVDGGGAAGDGDGAGRAHGLVGDVDAADVGVDLCRGGEGAQGHEGCEGGDAGEHLGGVWSVAVWELQVGVWKKSLLGDDVQECVDCQGWGFI</sequence>